<dbReference type="Pfam" id="PF00364">
    <property type="entry name" value="Biotin_lipoyl"/>
    <property type="match status" value="1"/>
</dbReference>
<comment type="cofactor">
    <cofactor evidence="1 6">
        <name>(R)-lipoate</name>
        <dbReference type="ChEBI" id="CHEBI:83088"/>
    </cofactor>
</comment>
<proteinExistence type="inferred from homology"/>
<gene>
    <name evidence="10" type="ORF">DQX05_11630</name>
</gene>
<feature type="compositionally biased region" description="Low complexity" evidence="7">
    <location>
        <begin position="90"/>
        <end position="114"/>
    </location>
</feature>
<dbReference type="InterPro" id="IPR003016">
    <property type="entry name" value="2-oxoA_DH_lipoyl-BS"/>
</dbReference>
<dbReference type="InterPro" id="IPR023213">
    <property type="entry name" value="CAT-like_dom_sf"/>
</dbReference>
<evidence type="ECO:0000256" key="3">
    <source>
        <dbReference type="ARBA" id="ARBA00022679"/>
    </source>
</evidence>
<evidence type="ECO:0000256" key="6">
    <source>
        <dbReference type="RuleBase" id="RU003423"/>
    </source>
</evidence>
<dbReference type="RefSeq" id="WP_119793699.1">
    <property type="nucleotide sequence ID" value="NZ_QYZD01000008.1"/>
</dbReference>
<dbReference type="PANTHER" id="PTHR43178:SF5">
    <property type="entry name" value="LIPOAMIDE ACYLTRANSFERASE COMPONENT OF BRANCHED-CHAIN ALPHA-KETO ACID DEHYDROGENASE COMPLEX, MITOCHONDRIAL"/>
    <property type="match status" value="1"/>
</dbReference>
<protein>
    <recommendedName>
        <fullName evidence="6">Dihydrolipoamide acetyltransferase component of pyruvate dehydrogenase complex</fullName>
        <ecNumber evidence="6">2.3.1.-</ecNumber>
    </recommendedName>
</protein>
<dbReference type="PROSITE" id="PS00189">
    <property type="entry name" value="LIPOYL"/>
    <property type="match status" value="1"/>
</dbReference>
<comment type="similarity">
    <text evidence="2 6">Belongs to the 2-oxoacid dehydrogenase family.</text>
</comment>
<dbReference type="Pfam" id="PF00198">
    <property type="entry name" value="2-oxoacid_dh"/>
    <property type="match status" value="1"/>
</dbReference>
<dbReference type="GO" id="GO:0005737">
    <property type="term" value="C:cytoplasm"/>
    <property type="evidence" value="ECO:0007669"/>
    <property type="project" value="TreeGrafter"/>
</dbReference>
<evidence type="ECO:0000256" key="4">
    <source>
        <dbReference type="ARBA" id="ARBA00022823"/>
    </source>
</evidence>
<feature type="domain" description="Lipoyl-binding" evidence="8">
    <location>
        <begin position="6"/>
        <end position="81"/>
    </location>
</feature>
<keyword evidence="3 6" id="KW-0808">Transferase</keyword>
<organism evidence="10 11">
    <name type="scientific">Paenibacillus thiaminolyticus</name>
    <name type="common">Bacillus thiaminolyticus</name>
    <dbReference type="NCBI Taxonomy" id="49283"/>
    <lineage>
        <taxon>Bacteria</taxon>
        <taxon>Bacillati</taxon>
        <taxon>Bacillota</taxon>
        <taxon>Bacilli</taxon>
        <taxon>Bacillales</taxon>
        <taxon>Paenibacillaceae</taxon>
        <taxon>Paenibacillus</taxon>
    </lineage>
</organism>
<dbReference type="InterPro" id="IPR050743">
    <property type="entry name" value="2-oxoacid_DH_E2_comp"/>
</dbReference>
<evidence type="ECO:0000256" key="2">
    <source>
        <dbReference type="ARBA" id="ARBA00007317"/>
    </source>
</evidence>
<dbReference type="CDD" id="cd06849">
    <property type="entry name" value="lipoyl_domain"/>
    <property type="match status" value="1"/>
</dbReference>
<dbReference type="SUPFAM" id="SSF47005">
    <property type="entry name" value="Peripheral subunit-binding domain of 2-oxo acid dehydrogenase complex"/>
    <property type="match status" value="1"/>
</dbReference>
<dbReference type="GO" id="GO:0016407">
    <property type="term" value="F:acetyltransferase activity"/>
    <property type="evidence" value="ECO:0007669"/>
    <property type="project" value="TreeGrafter"/>
</dbReference>
<dbReference type="PROSITE" id="PS50968">
    <property type="entry name" value="BIOTINYL_LIPOYL"/>
    <property type="match status" value="1"/>
</dbReference>
<dbReference type="AlphaFoldDB" id="A0A3A3GMS3"/>
<dbReference type="GO" id="GO:0031405">
    <property type="term" value="F:lipoic acid binding"/>
    <property type="evidence" value="ECO:0007669"/>
    <property type="project" value="TreeGrafter"/>
</dbReference>
<dbReference type="Pfam" id="PF02817">
    <property type="entry name" value="E3_binding"/>
    <property type="match status" value="1"/>
</dbReference>
<comment type="caution">
    <text evidence="10">The sequence shown here is derived from an EMBL/GenBank/DDBJ whole genome shotgun (WGS) entry which is preliminary data.</text>
</comment>
<keyword evidence="4 6" id="KW-0450">Lipoyl</keyword>
<dbReference type="InterPro" id="IPR000089">
    <property type="entry name" value="Biotin_lipoyl"/>
</dbReference>
<evidence type="ECO:0000256" key="7">
    <source>
        <dbReference type="SAM" id="MobiDB-lite"/>
    </source>
</evidence>
<evidence type="ECO:0000313" key="10">
    <source>
        <dbReference type="EMBL" id="RJG24078.1"/>
    </source>
</evidence>
<evidence type="ECO:0000256" key="5">
    <source>
        <dbReference type="ARBA" id="ARBA00023315"/>
    </source>
</evidence>
<accession>A0A3A3GMS3</accession>
<dbReference type="PROSITE" id="PS51826">
    <property type="entry name" value="PSBD"/>
    <property type="match status" value="1"/>
</dbReference>
<evidence type="ECO:0000259" key="8">
    <source>
        <dbReference type="PROSITE" id="PS50968"/>
    </source>
</evidence>
<feature type="domain" description="Peripheral subunit-binding (PSBD)" evidence="9">
    <location>
        <begin position="119"/>
        <end position="156"/>
    </location>
</feature>
<feature type="region of interest" description="Disordered" evidence="7">
    <location>
        <begin position="90"/>
        <end position="118"/>
    </location>
</feature>
<dbReference type="InterPro" id="IPR004167">
    <property type="entry name" value="PSBD"/>
</dbReference>
<sequence>MSDVKGKEITMPQLAESLVQATIGKWLKQPGESFEAYEPICEVITDKVVAELPATEAGVMEQIIAQEGETVAVGAVICRVRADAAAVPAGAESEQADKPAAAQGSGQAPAPAGQDMSGRYSPAVQRLAFEHGIDLARLKGSGLGGRITRKDVLAAVESGTPAAAGGAGAGDQTHRQAASSPAAQPAAASPAAASNPLSDAAQVPVRHSGLHLADSPRIPTIKVEEAGRGETFIDVTPIRHTIASRMRQSVSEIPHAWTMIEVDVTNLVLLRNKVKDEFMRKEGFNLTYLAFVLKAVVNAIKDYPIMNSVWAVDKIIVKRDINLSLAVGTEDSVLTPVIKHADQKNIAGLAREIDELARKTREGRLRPDDMQDGTFTVNNTGSFGSILSYPIINYPQAAILTFESIVKKPVVINDMIAVRSMANMCLSLDHRILDGVICGRFLQRVKENLEGYTLDTKVY</sequence>
<evidence type="ECO:0000259" key="9">
    <source>
        <dbReference type="PROSITE" id="PS51826"/>
    </source>
</evidence>
<reference evidence="10 11" key="1">
    <citation type="submission" date="2018-09" db="EMBL/GenBank/DDBJ databases">
        <title>Paenibacillus SK2017-BO5.</title>
        <authorList>
            <person name="Piskunova J.V."/>
            <person name="Dubiley S.A."/>
            <person name="Severinov K.V."/>
        </authorList>
    </citation>
    <scope>NUCLEOTIDE SEQUENCE [LARGE SCALE GENOMIC DNA]</scope>
    <source>
        <strain evidence="10 11">BO5</strain>
    </source>
</reference>
<dbReference type="EC" id="2.3.1.-" evidence="6"/>
<feature type="compositionally biased region" description="Low complexity" evidence="7">
    <location>
        <begin position="177"/>
        <end position="200"/>
    </location>
</feature>
<dbReference type="Proteomes" id="UP000266177">
    <property type="component" value="Unassembled WGS sequence"/>
</dbReference>
<evidence type="ECO:0000256" key="1">
    <source>
        <dbReference type="ARBA" id="ARBA00001938"/>
    </source>
</evidence>
<feature type="region of interest" description="Disordered" evidence="7">
    <location>
        <begin position="161"/>
        <end position="200"/>
    </location>
</feature>
<dbReference type="Gene3D" id="4.10.320.10">
    <property type="entry name" value="E3-binding domain"/>
    <property type="match status" value="1"/>
</dbReference>
<dbReference type="SUPFAM" id="SSF51230">
    <property type="entry name" value="Single hybrid motif"/>
    <property type="match status" value="1"/>
</dbReference>
<dbReference type="Gene3D" id="2.40.50.100">
    <property type="match status" value="1"/>
</dbReference>
<dbReference type="EMBL" id="QYZD01000008">
    <property type="protein sequence ID" value="RJG24078.1"/>
    <property type="molecule type" value="Genomic_DNA"/>
</dbReference>
<dbReference type="Gene3D" id="3.30.559.10">
    <property type="entry name" value="Chloramphenicol acetyltransferase-like domain"/>
    <property type="match status" value="1"/>
</dbReference>
<dbReference type="OrthoDB" id="9805770at2"/>
<dbReference type="InterPro" id="IPR011053">
    <property type="entry name" value="Single_hybrid_motif"/>
</dbReference>
<evidence type="ECO:0000313" key="11">
    <source>
        <dbReference type="Proteomes" id="UP000266177"/>
    </source>
</evidence>
<dbReference type="SUPFAM" id="SSF52777">
    <property type="entry name" value="CoA-dependent acyltransferases"/>
    <property type="match status" value="1"/>
</dbReference>
<dbReference type="PANTHER" id="PTHR43178">
    <property type="entry name" value="DIHYDROLIPOAMIDE ACETYLTRANSFERASE COMPONENT OF PYRUVATE DEHYDROGENASE COMPLEX"/>
    <property type="match status" value="1"/>
</dbReference>
<dbReference type="FunFam" id="3.30.559.10:FF:000007">
    <property type="entry name" value="Dihydrolipoamide acetyltransferase component of pyruvate dehydrogenase complex"/>
    <property type="match status" value="1"/>
</dbReference>
<keyword evidence="5 6" id="KW-0012">Acyltransferase</keyword>
<name>A0A3A3GMS3_PANTH</name>
<dbReference type="InterPro" id="IPR001078">
    <property type="entry name" value="2-oxoacid_DH_actylTfrase"/>
</dbReference>
<dbReference type="InterPro" id="IPR036625">
    <property type="entry name" value="E3-bd_dom_sf"/>
</dbReference>